<feature type="compositionally biased region" description="Polar residues" evidence="1">
    <location>
        <begin position="1"/>
        <end position="11"/>
    </location>
</feature>
<feature type="region of interest" description="Disordered" evidence="1">
    <location>
        <begin position="251"/>
        <end position="274"/>
    </location>
</feature>
<dbReference type="Proteomes" id="UP000287651">
    <property type="component" value="Unassembled WGS sequence"/>
</dbReference>
<evidence type="ECO:0000313" key="2">
    <source>
        <dbReference type="EMBL" id="RRT71862.1"/>
    </source>
</evidence>
<reference evidence="2 3" key="1">
    <citation type="journal article" date="2014" name="Agronomy (Basel)">
        <title>A Draft Genome Sequence for Ensete ventricosum, the Drought-Tolerant Tree Against Hunger.</title>
        <authorList>
            <person name="Harrison J."/>
            <person name="Moore K.A."/>
            <person name="Paszkiewicz K."/>
            <person name="Jones T."/>
            <person name="Grant M."/>
            <person name="Ambacheew D."/>
            <person name="Muzemil S."/>
            <person name="Studholme D.J."/>
        </authorList>
    </citation>
    <scope>NUCLEOTIDE SEQUENCE [LARGE SCALE GENOMIC DNA]</scope>
</reference>
<organism evidence="2 3">
    <name type="scientific">Ensete ventricosum</name>
    <name type="common">Abyssinian banana</name>
    <name type="synonym">Musa ensete</name>
    <dbReference type="NCBI Taxonomy" id="4639"/>
    <lineage>
        <taxon>Eukaryota</taxon>
        <taxon>Viridiplantae</taxon>
        <taxon>Streptophyta</taxon>
        <taxon>Embryophyta</taxon>
        <taxon>Tracheophyta</taxon>
        <taxon>Spermatophyta</taxon>
        <taxon>Magnoliopsida</taxon>
        <taxon>Liliopsida</taxon>
        <taxon>Zingiberales</taxon>
        <taxon>Musaceae</taxon>
        <taxon>Ensete</taxon>
    </lineage>
</organism>
<sequence length="274" mass="30244">MKTSSPFSTPQAEVGLGDSRPPDPVSGEAGDVPQALRLREPLADKRWRRRKEGVRRTFGRQKASLQTSEEWWRLRVAVGGVAVGPSSWSFSVAATRPFRPLMGRRRSRRRPCASPSLNPMMSFLASQPSSYPRLPASAASGAVPTNADLSHSPCPPRQWLIVANDGQNVMLSVSSPQPFSEGWGRGSEEHGRLFDPILFMVFTPLPFRYQENNIATPCQPLWYIGATRTCIDTSPAVASLKRVLVNHRRAPPPAGKLMSSPRSKPEVEAREYST</sequence>
<feature type="region of interest" description="Disordered" evidence="1">
    <location>
        <begin position="1"/>
        <end position="33"/>
    </location>
</feature>
<comment type="caution">
    <text evidence="2">The sequence shown here is derived from an EMBL/GenBank/DDBJ whole genome shotgun (WGS) entry which is preliminary data.</text>
</comment>
<dbReference type="AlphaFoldDB" id="A0A427A6J0"/>
<feature type="compositionally biased region" description="Basic and acidic residues" evidence="1">
    <location>
        <begin position="263"/>
        <end position="274"/>
    </location>
</feature>
<name>A0A427A6J0_ENSVE</name>
<evidence type="ECO:0000313" key="3">
    <source>
        <dbReference type="Proteomes" id="UP000287651"/>
    </source>
</evidence>
<evidence type="ECO:0000256" key="1">
    <source>
        <dbReference type="SAM" id="MobiDB-lite"/>
    </source>
</evidence>
<accession>A0A427A6J0</accession>
<dbReference type="EMBL" id="AMZH03003581">
    <property type="protein sequence ID" value="RRT71862.1"/>
    <property type="molecule type" value="Genomic_DNA"/>
</dbReference>
<gene>
    <name evidence="2" type="ORF">B296_00005611</name>
</gene>
<protein>
    <submittedName>
        <fullName evidence="2">Uncharacterized protein</fullName>
    </submittedName>
</protein>
<proteinExistence type="predicted"/>